<feature type="domain" description="RCK C-terminal" evidence="4">
    <location>
        <begin position="532"/>
        <end position="616"/>
    </location>
</feature>
<evidence type="ECO:0000313" key="5">
    <source>
        <dbReference type="EMBL" id="GIG96236.1"/>
    </source>
</evidence>
<keyword evidence="6" id="KW-1185">Reference proteome</keyword>
<proteinExistence type="predicted"/>
<dbReference type="Pfam" id="PF02254">
    <property type="entry name" value="TrkA_N"/>
    <property type="match status" value="2"/>
</dbReference>
<dbReference type="SUPFAM" id="SSF51735">
    <property type="entry name" value="NAD(P)-binding Rossmann-fold domains"/>
    <property type="match status" value="2"/>
</dbReference>
<dbReference type="PROSITE" id="PS51202">
    <property type="entry name" value="RCK_C"/>
    <property type="match status" value="1"/>
</dbReference>
<dbReference type="InterPro" id="IPR036291">
    <property type="entry name" value="NAD(P)-bd_dom_sf"/>
</dbReference>
<protein>
    <submittedName>
        <fullName evidence="5">Potassium transporter TrkA</fullName>
    </submittedName>
</protein>
<dbReference type="PANTHER" id="PTHR43833:SF11">
    <property type="entry name" value="VOLTAGE-GATED POTASSIUM CHANNEL KCH"/>
    <property type="match status" value="1"/>
</dbReference>
<feature type="domain" description="RCK N-terminal" evidence="3">
    <location>
        <begin position="393"/>
        <end position="514"/>
    </location>
</feature>
<evidence type="ECO:0000256" key="1">
    <source>
        <dbReference type="SAM" id="MobiDB-lite"/>
    </source>
</evidence>
<organism evidence="5 6">
    <name type="scientific">Plantactinospora mayteni</name>
    <dbReference type="NCBI Taxonomy" id="566021"/>
    <lineage>
        <taxon>Bacteria</taxon>
        <taxon>Bacillati</taxon>
        <taxon>Actinomycetota</taxon>
        <taxon>Actinomycetes</taxon>
        <taxon>Micromonosporales</taxon>
        <taxon>Micromonosporaceae</taxon>
        <taxon>Plantactinospora</taxon>
    </lineage>
</organism>
<dbReference type="InterPro" id="IPR003148">
    <property type="entry name" value="RCK_N"/>
</dbReference>
<keyword evidence="2" id="KW-0472">Membrane</keyword>
<name>A0ABQ4ENJ3_9ACTN</name>
<evidence type="ECO:0000256" key="2">
    <source>
        <dbReference type="SAM" id="Phobius"/>
    </source>
</evidence>
<comment type="caution">
    <text evidence="5">The sequence shown here is derived from an EMBL/GenBank/DDBJ whole genome shotgun (WGS) entry which is preliminary data.</text>
</comment>
<keyword evidence="2" id="KW-1133">Transmembrane helix</keyword>
<evidence type="ECO:0000259" key="3">
    <source>
        <dbReference type="PROSITE" id="PS51201"/>
    </source>
</evidence>
<dbReference type="Pfam" id="PF02080">
    <property type="entry name" value="TrkA_C"/>
    <property type="match status" value="1"/>
</dbReference>
<feature type="region of interest" description="Disordered" evidence="1">
    <location>
        <begin position="1"/>
        <end position="30"/>
    </location>
</feature>
<dbReference type="InterPro" id="IPR036721">
    <property type="entry name" value="RCK_C_sf"/>
</dbReference>
<dbReference type="Proteomes" id="UP000621500">
    <property type="component" value="Unassembled WGS sequence"/>
</dbReference>
<dbReference type="SUPFAM" id="SSF81324">
    <property type="entry name" value="Voltage-gated potassium channels"/>
    <property type="match status" value="1"/>
</dbReference>
<dbReference type="PANTHER" id="PTHR43833">
    <property type="entry name" value="POTASSIUM CHANNEL PROTEIN 2-RELATED-RELATED"/>
    <property type="match status" value="1"/>
</dbReference>
<dbReference type="EMBL" id="BONX01000018">
    <property type="protein sequence ID" value="GIG96236.1"/>
    <property type="molecule type" value="Genomic_DNA"/>
</dbReference>
<dbReference type="SUPFAM" id="SSF116726">
    <property type="entry name" value="TrkA C-terminal domain-like"/>
    <property type="match status" value="1"/>
</dbReference>
<dbReference type="Gene3D" id="3.40.50.720">
    <property type="entry name" value="NAD(P)-binding Rossmann-like Domain"/>
    <property type="match status" value="2"/>
</dbReference>
<sequence length="702" mass="74838">MSPHNGFSVESAQRARRPPDTDHSDYHPGMADLWRTRARRAFETRLRDGLRTNGDNRPHYVVCGQDALAVHLVAELLGNDPQGSGIRVTVVVPYRRRPDGPDIRSIRGVRVIQSDRLDEETFKTAGLVGATGLALLHQDDVGNIHAALCAQEVEPDLRVVLRMFNMSLGNGIRQLFPNSAVLSDASMAAPAFVAAALGEIAPSYFRHGGRTLFVAPRAEVRAEQVVCGLADTRDPHHPVVLPANPADADLVLAEAVGQVGQAGTEQATRRRLRRTQRWWRRRRLSVLLRAVRSFATRKIGMATIAVLAVVVVLGFLLSTAEHTSIGDAIYLTMVTTIVGADPDTTKGAAAQVLQVVLNLAGLALIPLITAAVVDGIVKARLALDAGLLPSERNGHVVVVGLGNVGTRVMWQLNDLGVEVVAIDKDPEARGAAVARRLNIPLIVGDAAREETLDNASVGTAQALVVVSTDDVSNLQAALNGRALRADLRVVLRLFDGDFAQRIQKTFRIGVSRSVSYLAAPSFSAALLNRAVIATIPVARHALLVAEVPIASGAALAGQTLGVVSQAEWVRVVALTGAGQRRAEWSPPPEHQLRPGDVLTVVVRRAGLNRLLREASTPLPPPPPAEPSGGSAGRPGEPAGWSSDPSRPSRRTVPRQPGRSASRERGGEQPGQPGRAGGRSQPGRAARRSQSNPPPARRPDPPN</sequence>
<feature type="compositionally biased region" description="Basic and acidic residues" evidence="1">
    <location>
        <begin position="17"/>
        <end position="26"/>
    </location>
</feature>
<gene>
    <name evidence="5" type="ORF">Pma05_28090</name>
</gene>
<dbReference type="PROSITE" id="PS51201">
    <property type="entry name" value="RCK_N"/>
    <property type="match status" value="1"/>
</dbReference>
<reference evidence="5 6" key="1">
    <citation type="submission" date="2021-01" db="EMBL/GenBank/DDBJ databases">
        <title>Whole genome shotgun sequence of Plantactinospora mayteni NBRC 109088.</title>
        <authorList>
            <person name="Komaki H."/>
            <person name="Tamura T."/>
        </authorList>
    </citation>
    <scope>NUCLEOTIDE SEQUENCE [LARGE SCALE GENOMIC DNA]</scope>
    <source>
        <strain evidence="5 6">NBRC 109088</strain>
    </source>
</reference>
<dbReference type="Gene3D" id="3.30.70.1450">
    <property type="entry name" value="Regulator of K+ conductance, C-terminal domain"/>
    <property type="match status" value="1"/>
</dbReference>
<dbReference type="InterPro" id="IPR006037">
    <property type="entry name" value="RCK_C"/>
</dbReference>
<dbReference type="InterPro" id="IPR050721">
    <property type="entry name" value="Trk_Ktr_HKT_K-transport"/>
</dbReference>
<accession>A0ABQ4ENJ3</accession>
<feature type="transmembrane region" description="Helical" evidence="2">
    <location>
        <begin position="299"/>
        <end position="317"/>
    </location>
</feature>
<evidence type="ECO:0000259" key="4">
    <source>
        <dbReference type="PROSITE" id="PS51202"/>
    </source>
</evidence>
<feature type="region of interest" description="Disordered" evidence="1">
    <location>
        <begin position="611"/>
        <end position="702"/>
    </location>
</feature>
<keyword evidence="2" id="KW-0812">Transmembrane</keyword>
<evidence type="ECO:0000313" key="6">
    <source>
        <dbReference type="Proteomes" id="UP000621500"/>
    </source>
</evidence>
<feature type="transmembrane region" description="Helical" evidence="2">
    <location>
        <begin position="352"/>
        <end position="373"/>
    </location>
</feature>